<feature type="chain" id="PRO_5036674478" description="DKNYY family protein" evidence="1">
    <location>
        <begin position="25"/>
        <end position="254"/>
    </location>
</feature>
<dbReference type="Proteomes" id="UP000619078">
    <property type="component" value="Unassembled WGS sequence"/>
</dbReference>
<dbReference type="RefSeq" id="WP_191165663.1">
    <property type="nucleotide sequence ID" value="NZ_JACWMX010000010.1"/>
</dbReference>
<comment type="caution">
    <text evidence="2">The sequence shown here is derived from an EMBL/GenBank/DDBJ whole genome shotgun (WGS) entry which is preliminary data.</text>
</comment>
<feature type="signal peptide" evidence="1">
    <location>
        <begin position="1"/>
        <end position="24"/>
    </location>
</feature>
<protein>
    <recommendedName>
        <fullName evidence="4">DKNYY family protein</fullName>
    </recommendedName>
</protein>
<keyword evidence="1" id="KW-0732">Signal</keyword>
<proteinExistence type="predicted"/>
<keyword evidence="3" id="KW-1185">Reference proteome</keyword>
<accession>A0A926P093</accession>
<sequence>MNCTFFKKLPACLLFACAALVARGQNLQADTDQRQVVFDNTISTYLTAAAGDDARLYSGAEYRFYDANIKGNAYYANVSDFAPGNIEYDGFTYKSVPVLYDVYKDLVVMQLPHKSAGVSLVSKRVQSFDWVGHHFVYVDTDTLAKGKGINAGFYDELYNGKCQILARHSKSIVNLSDSNPSVQAYFSVKKEIFIKKGGTYTNVNSQGDLLEVFKDKKKELMQYISNNQIKFKGDPEQAILKITAYYESLAVKGI</sequence>
<dbReference type="AlphaFoldDB" id="A0A926P093"/>
<evidence type="ECO:0008006" key="4">
    <source>
        <dbReference type="Google" id="ProtNLM"/>
    </source>
</evidence>
<organism evidence="2 3">
    <name type="scientific">Mucilaginibacter glaciei</name>
    <dbReference type="NCBI Taxonomy" id="2772109"/>
    <lineage>
        <taxon>Bacteria</taxon>
        <taxon>Pseudomonadati</taxon>
        <taxon>Bacteroidota</taxon>
        <taxon>Sphingobacteriia</taxon>
        <taxon>Sphingobacteriales</taxon>
        <taxon>Sphingobacteriaceae</taxon>
        <taxon>Mucilaginibacter</taxon>
    </lineage>
</organism>
<evidence type="ECO:0000256" key="1">
    <source>
        <dbReference type="SAM" id="SignalP"/>
    </source>
</evidence>
<dbReference type="EMBL" id="JACWMX010000010">
    <property type="protein sequence ID" value="MBD1395233.1"/>
    <property type="molecule type" value="Genomic_DNA"/>
</dbReference>
<evidence type="ECO:0000313" key="2">
    <source>
        <dbReference type="EMBL" id="MBD1395233.1"/>
    </source>
</evidence>
<reference evidence="2" key="1">
    <citation type="submission" date="2020-09" db="EMBL/GenBank/DDBJ databases">
        <title>Novel species of Mucilaginibacter isolated from a glacier on the Tibetan Plateau.</title>
        <authorList>
            <person name="Liu Q."/>
            <person name="Xin Y.-H."/>
        </authorList>
    </citation>
    <scope>NUCLEOTIDE SEQUENCE</scope>
    <source>
        <strain evidence="2">ZB1P21</strain>
    </source>
</reference>
<evidence type="ECO:0000313" key="3">
    <source>
        <dbReference type="Proteomes" id="UP000619078"/>
    </source>
</evidence>
<name>A0A926P093_9SPHI</name>
<gene>
    <name evidence="2" type="ORF">IDJ76_19165</name>
</gene>